<dbReference type="GO" id="GO:0020037">
    <property type="term" value="F:heme binding"/>
    <property type="evidence" value="ECO:0007669"/>
    <property type="project" value="InterPro"/>
</dbReference>
<comment type="cofactor">
    <cofactor evidence="1 11">
        <name>heme</name>
        <dbReference type="ChEBI" id="CHEBI:30413"/>
    </cofactor>
</comment>
<dbReference type="PRINTS" id="PR00463">
    <property type="entry name" value="EP450I"/>
</dbReference>
<keyword evidence="9 12" id="KW-0503">Monooxygenase</keyword>
<organism evidence="13 14">
    <name type="scientific">Taxus chinensis</name>
    <name type="common">Chinese yew</name>
    <name type="synonym">Taxus wallichiana var. chinensis</name>
    <dbReference type="NCBI Taxonomy" id="29808"/>
    <lineage>
        <taxon>Eukaryota</taxon>
        <taxon>Viridiplantae</taxon>
        <taxon>Streptophyta</taxon>
        <taxon>Embryophyta</taxon>
        <taxon>Tracheophyta</taxon>
        <taxon>Spermatophyta</taxon>
        <taxon>Pinopsida</taxon>
        <taxon>Pinidae</taxon>
        <taxon>Conifers II</taxon>
        <taxon>Cupressales</taxon>
        <taxon>Taxaceae</taxon>
        <taxon>Taxus</taxon>
    </lineage>
</organism>
<evidence type="ECO:0000256" key="1">
    <source>
        <dbReference type="ARBA" id="ARBA00001971"/>
    </source>
</evidence>
<dbReference type="InterPro" id="IPR001128">
    <property type="entry name" value="Cyt_P450"/>
</dbReference>
<gene>
    <name evidence="13" type="ORF">KI387_032548</name>
</gene>
<dbReference type="Pfam" id="PF00067">
    <property type="entry name" value="p450"/>
    <property type="match status" value="1"/>
</dbReference>
<comment type="caution">
    <text evidence="13">The sequence shown here is derived from an EMBL/GenBank/DDBJ whole genome shotgun (WGS) entry which is preliminary data.</text>
</comment>
<evidence type="ECO:0008006" key="15">
    <source>
        <dbReference type="Google" id="ProtNLM"/>
    </source>
</evidence>
<evidence type="ECO:0000256" key="8">
    <source>
        <dbReference type="ARBA" id="ARBA00023004"/>
    </source>
</evidence>
<dbReference type="OMA" id="LPALAWM"/>
<evidence type="ECO:0000256" key="7">
    <source>
        <dbReference type="ARBA" id="ARBA00023002"/>
    </source>
</evidence>
<dbReference type="InterPro" id="IPR017972">
    <property type="entry name" value="Cyt_P450_CS"/>
</dbReference>
<dbReference type="PANTHER" id="PTHR47944">
    <property type="entry name" value="CYTOCHROME P450 98A9"/>
    <property type="match status" value="1"/>
</dbReference>
<accession>A0AA38F420</accession>
<keyword evidence="5 11" id="KW-0479">Metal-binding</keyword>
<keyword evidence="7 12" id="KW-0560">Oxidoreductase</keyword>
<evidence type="ECO:0000256" key="6">
    <source>
        <dbReference type="ARBA" id="ARBA00022857"/>
    </source>
</evidence>
<keyword evidence="14" id="KW-1185">Reference proteome</keyword>
<protein>
    <recommendedName>
        <fullName evidence="15">Flavonoid 3',5'-hydroxylase</fullName>
    </recommendedName>
</protein>
<keyword evidence="8 11" id="KW-0408">Iron</keyword>
<evidence type="ECO:0000256" key="3">
    <source>
        <dbReference type="ARBA" id="ARBA00010617"/>
    </source>
</evidence>
<dbReference type="InterPro" id="IPR036396">
    <property type="entry name" value="Cyt_P450_sf"/>
</dbReference>
<keyword evidence="6" id="KW-0521">NADP</keyword>
<dbReference type="SUPFAM" id="SSF48264">
    <property type="entry name" value="Cytochrome P450"/>
    <property type="match status" value="1"/>
</dbReference>
<feature type="non-terminal residue" evidence="13">
    <location>
        <position position="503"/>
    </location>
</feature>
<keyword evidence="10" id="KW-0876">Taxol biosynthesis</keyword>
<dbReference type="PANTHER" id="PTHR47944:SF18">
    <property type="entry name" value="FLAVONOID 3'-MONOOXYGENASE"/>
    <property type="match status" value="1"/>
</dbReference>
<evidence type="ECO:0000313" key="14">
    <source>
        <dbReference type="Proteomes" id="UP000824469"/>
    </source>
</evidence>
<sequence>GARSGLMQSRQRNQSKVSTFAVKGGVARSQLGDLARKNKNLPPGLRGWPVLGCLPLLGSMPHVNLTNMSKKYGPIVYLKLGTSEMVVANTPTAAKSFLKTMDINFSNRPRNAGATHLTYNMQDMVWAPYGKRWTMLRKLCNQHMLGGMALDEWQHVRLAEIGHMLRSILTHSQKSQTVNLPELLNICAANIFGQIILSKRVFESEGVEANQFKDMVVQLMTTAGYFTMGDFIPSIAWMDLQGIERGMKKLAKQFDDMLNSMIAEHQVMAKKRMAPDILDIIMSQRDNYEGQGEKLSDDNIKSLLLDLFTAGTDTSSSVIEWSLTKLILNPKLMKCAQVEMENVISVERRLKESDIPNLPYLSAICKEGFRKHPSTPLILPRISTQACEVGGYYIPKGICLTTNIWGIGTNPEIWENPLDFNPDRFLGSKIDSHGNEFNLILFGAGRRICVGVRMGIIMVEYSLGSLIQAFDWELPSGMKTMNMEEDFGLALQKKEPLVATTTQ</sequence>
<evidence type="ECO:0000256" key="11">
    <source>
        <dbReference type="PIRSR" id="PIRSR602401-1"/>
    </source>
</evidence>
<reference evidence="13 14" key="1">
    <citation type="journal article" date="2021" name="Nat. Plants">
        <title>The Taxus genome provides insights into paclitaxel biosynthesis.</title>
        <authorList>
            <person name="Xiong X."/>
            <person name="Gou J."/>
            <person name="Liao Q."/>
            <person name="Li Y."/>
            <person name="Zhou Q."/>
            <person name="Bi G."/>
            <person name="Li C."/>
            <person name="Du R."/>
            <person name="Wang X."/>
            <person name="Sun T."/>
            <person name="Guo L."/>
            <person name="Liang H."/>
            <person name="Lu P."/>
            <person name="Wu Y."/>
            <person name="Zhang Z."/>
            <person name="Ro D.K."/>
            <person name="Shang Y."/>
            <person name="Huang S."/>
            <person name="Yan J."/>
        </authorList>
    </citation>
    <scope>NUCLEOTIDE SEQUENCE [LARGE SCALE GENOMIC DNA]</scope>
    <source>
        <strain evidence="13">Ta-2019</strain>
    </source>
</reference>
<evidence type="ECO:0000256" key="2">
    <source>
        <dbReference type="ARBA" id="ARBA00005122"/>
    </source>
</evidence>
<dbReference type="PROSITE" id="PS00086">
    <property type="entry name" value="CYTOCHROME_P450"/>
    <property type="match status" value="1"/>
</dbReference>
<evidence type="ECO:0000256" key="12">
    <source>
        <dbReference type="RuleBase" id="RU000461"/>
    </source>
</evidence>
<dbReference type="Gene3D" id="1.10.630.10">
    <property type="entry name" value="Cytochrome P450"/>
    <property type="match status" value="1"/>
</dbReference>
<comment type="similarity">
    <text evidence="3 12">Belongs to the cytochrome P450 family.</text>
</comment>
<dbReference type="EMBL" id="JAHRHJ020003813">
    <property type="protein sequence ID" value="KAH9288431.1"/>
    <property type="molecule type" value="Genomic_DNA"/>
</dbReference>
<keyword evidence="4 11" id="KW-0349">Heme</keyword>
<dbReference type="Proteomes" id="UP000824469">
    <property type="component" value="Unassembled WGS sequence"/>
</dbReference>
<dbReference type="GO" id="GO:0004497">
    <property type="term" value="F:monooxygenase activity"/>
    <property type="evidence" value="ECO:0007669"/>
    <property type="project" value="UniProtKB-KW"/>
</dbReference>
<dbReference type="GO" id="GO:0016705">
    <property type="term" value="F:oxidoreductase activity, acting on paired donors, with incorporation or reduction of molecular oxygen"/>
    <property type="evidence" value="ECO:0007669"/>
    <property type="project" value="InterPro"/>
</dbReference>
<dbReference type="GO" id="GO:0042617">
    <property type="term" value="P:paclitaxel biosynthetic process"/>
    <property type="evidence" value="ECO:0007669"/>
    <property type="project" value="UniProtKB-KW"/>
</dbReference>
<name>A0AA38F420_TAXCH</name>
<dbReference type="PRINTS" id="PR00385">
    <property type="entry name" value="P450"/>
</dbReference>
<dbReference type="InterPro" id="IPR002401">
    <property type="entry name" value="Cyt_P450_E_grp-I"/>
</dbReference>
<dbReference type="GO" id="GO:0005506">
    <property type="term" value="F:iron ion binding"/>
    <property type="evidence" value="ECO:0007669"/>
    <property type="project" value="InterPro"/>
</dbReference>
<evidence type="ECO:0000256" key="10">
    <source>
        <dbReference type="ARBA" id="ARBA00023059"/>
    </source>
</evidence>
<feature type="binding site" description="axial binding residue" evidence="11">
    <location>
        <position position="449"/>
    </location>
    <ligand>
        <name>heme</name>
        <dbReference type="ChEBI" id="CHEBI:30413"/>
    </ligand>
    <ligandPart>
        <name>Fe</name>
        <dbReference type="ChEBI" id="CHEBI:18248"/>
    </ligandPart>
</feature>
<evidence type="ECO:0000256" key="5">
    <source>
        <dbReference type="ARBA" id="ARBA00022723"/>
    </source>
</evidence>
<dbReference type="AlphaFoldDB" id="A0AA38F420"/>
<evidence type="ECO:0000256" key="4">
    <source>
        <dbReference type="ARBA" id="ARBA00022617"/>
    </source>
</evidence>
<proteinExistence type="inferred from homology"/>
<evidence type="ECO:0000313" key="13">
    <source>
        <dbReference type="EMBL" id="KAH9288431.1"/>
    </source>
</evidence>
<comment type="pathway">
    <text evidence="2">Alkaloid biosynthesis; taxol biosynthesis.</text>
</comment>
<evidence type="ECO:0000256" key="9">
    <source>
        <dbReference type="ARBA" id="ARBA00023033"/>
    </source>
</evidence>